<dbReference type="InterPro" id="IPR011990">
    <property type="entry name" value="TPR-like_helical_dom_sf"/>
</dbReference>
<keyword evidence="3" id="KW-1185">Reference proteome</keyword>
<name>A0A858SRB6_9RHOB</name>
<comment type="similarity">
    <text evidence="1">Belongs to the CpoB family.</text>
</comment>
<protein>
    <recommendedName>
        <fullName evidence="1">Cell division coordinator CpoB</fullName>
    </recommendedName>
</protein>
<dbReference type="HAMAP" id="MF_02066">
    <property type="entry name" value="CpoB"/>
    <property type="match status" value="1"/>
</dbReference>
<organism evidence="2 3">
    <name type="scientific">Roseobacter ponti</name>
    <dbReference type="NCBI Taxonomy" id="1891787"/>
    <lineage>
        <taxon>Bacteria</taxon>
        <taxon>Pseudomonadati</taxon>
        <taxon>Pseudomonadota</taxon>
        <taxon>Alphaproteobacteria</taxon>
        <taxon>Rhodobacterales</taxon>
        <taxon>Roseobacteraceae</taxon>
        <taxon>Roseobacter</taxon>
    </lineage>
</organism>
<feature type="coiled-coil region" evidence="1">
    <location>
        <begin position="27"/>
        <end position="87"/>
    </location>
</feature>
<dbReference type="EMBL" id="CP048788">
    <property type="protein sequence ID" value="QJF50537.1"/>
    <property type="molecule type" value="Genomic_DNA"/>
</dbReference>
<evidence type="ECO:0000313" key="3">
    <source>
        <dbReference type="Proteomes" id="UP000503308"/>
    </source>
</evidence>
<dbReference type="Gene3D" id="1.25.40.10">
    <property type="entry name" value="Tetratricopeptide repeat domain"/>
    <property type="match status" value="1"/>
</dbReference>
<dbReference type="RefSeq" id="WP_169639755.1">
    <property type="nucleotide sequence ID" value="NZ_CP048788.1"/>
</dbReference>
<feature type="chain" id="PRO_5033181731" description="Cell division coordinator CpoB" evidence="1">
    <location>
        <begin position="21"/>
        <end position="282"/>
    </location>
</feature>
<dbReference type="Pfam" id="PF13432">
    <property type="entry name" value="TPR_16"/>
    <property type="match status" value="1"/>
</dbReference>
<dbReference type="AlphaFoldDB" id="A0A858SRB6"/>
<keyword evidence="1" id="KW-0175">Coiled coil</keyword>
<evidence type="ECO:0000256" key="1">
    <source>
        <dbReference type="HAMAP-Rule" id="MF_02066"/>
    </source>
</evidence>
<dbReference type="GO" id="GO:0043093">
    <property type="term" value="P:FtsZ-dependent cytokinesis"/>
    <property type="evidence" value="ECO:0007669"/>
    <property type="project" value="UniProtKB-UniRule"/>
</dbReference>
<evidence type="ECO:0000313" key="2">
    <source>
        <dbReference type="EMBL" id="QJF50537.1"/>
    </source>
</evidence>
<keyword evidence="1" id="KW-0131">Cell cycle</keyword>
<dbReference type="Proteomes" id="UP000503308">
    <property type="component" value="Chromosome"/>
</dbReference>
<dbReference type="InterPro" id="IPR034706">
    <property type="entry name" value="CpoB"/>
</dbReference>
<dbReference type="Pfam" id="PF13174">
    <property type="entry name" value="TPR_6"/>
    <property type="match status" value="1"/>
</dbReference>
<accession>A0A858SRB6</accession>
<keyword evidence="1" id="KW-0132">Cell division</keyword>
<sequence precursor="true">MRLIATLFVSVALLVPAAEAQDRDQTLADIRQELNVLYVDMQRLRRELSTTGAPTVQNGGGSVLERVAAIESELQRLTSKTEEIEFRINRIVEDGTNRIGDLEFRLVELEGGDIGSLGETTTLGGDSGAPQGGNAAPVTGGGAAPVVDPGTGMQLAVGEEDDFKRAQQSLANEDYRTAADQFASFKDTYPGSPLAAGAGLGRGEALEKTGDVKEAARAYLDGFSADPTGPVAAEALFRLGRSLGALGQTSEACLTLREVEARFPGNPSVSEAQAEMAALNCG</sequence>
<dbReference type="SUPFAM" id="SSF48452">
    <property type="entry name" value="TPR-like"/>
    <property type="match status" value="1"/>
</dbReference>
<proteinExistence type="inferred from homology"/>
<comment type="function">
    <text evidence="1">Mediates coordination of peptidoglycan synthesis and outer membrane constriction during cell division.</text>
</comment>
<comment type="subcellular location">
    <subcellularLocation>
        <location evidence="1">Periplasm</location>
    </subcellularLocation>
</comment>
<dbReference type="KEGG" id="rpon:G3256_04885"/>
<dbReference type="InterPro" id="IPR019734">
    <property type="entry name" value="TPR_rpt"/>
</dbReference>
<keyword evidence="1" id="KW-0732">Signal</keyword>
<dbReference type="InterPro" id="IPR014162">
    <property type="entry name" value="CpoB_C"/>
</dbReference>
<keyword evidence="1" id="KW-0574">Periplasm</keyword>
<dbReference type="GO" id="GO:0030288">
    <property type="term" value="C:outer membrane-bounded periplasmic space"/>
    <property type="evidence" value="ECO:0007669"/>
    <property type="project" value="UniProtKB-UniRule"/>
</dbReference>
<dbReference type="NCBIfam" id="TIGR02795">
    <property type="entry name" value="tol_pal_ybgF"/>
    <property type="match status" value="1"/>
</dbReference>
<gene>
    <name evidence="2" type="primary">ybgF</name>
    <name evidence="1" type="synonym">cpoB</name>
    <name evidence="2" type="ORF">G3256_04885</name>
</gene>
<feature type="signal peptide" evidence="1">
    <location>
        <begin position="1"/>
        <end position="20"/>
    </location>
</feature>
<reference evidence="2 3" key="1">
    <citation type="submission" date="2020-02" db="EMBL/GenBank/DDBJ databases">
        <title>Genome sequence of Roseobacter ponti.</title>
        <authorList>
            <person name="Hollensteiner J."/>
            <person name="Schneider D."/>
            <person name="Poehlein A."/>
            <person name="Daniel R."/>
        </authorList>
    </citation>
    <scope>NUCLEOTIDE SEQUENCE [LARGE SCALE GENOMIC DNA]</scope>
    <source>
        <strain evidence="2 3">DSM 106830</strain>
    </source>
</reference>